<feature type="compositionally biased region" description="Gly residues" evidence="2">
    <location>
        <begin position="391"/>
        <end position="413"/>
    </location>
</feature>
<feature type="compositionally biased region" description="Basic and acidic residues" evidence="2">
    <location>
        <begin position="365"/>
        <end position="389"/>
    </location>
</feature>
<dbReference type="InterPro" id="IPR018797">
    <property type="entry name" value="FAM98"/>
</dbReference>
<dbReference type="WBParaSite" id="MBELARI_LOCUS15870">
    <property type="protein sequence ID" value="MBELARI_LOCUS15870"/>
    <property type="gene ID" value="MBELARI_LOCUS15870"/>
</dbReference>
<evidence type="ECO:0000313" key="4">
    <source>
        <dbReference type="WBParaSite" id="MBELARI_LOCUS15870"/>
    </source>
</evidence>
<dbReference type="Pfam" id="PF10239">
    <property type="entry name" value="DUF2465"/>
    <property type="match status" value="1"/>
</dbReference>
<dbReference type="PANTHER" id="PTHR31353:SF1">
    <property type="entry name" value="PROTEIN FAM98B"/>
    <property type="match status" value="1"/>
</dbReference>
<organism evidence="3 5">
    <name type="scientific">Mesorhabditis belari</name>
    <dbReference type="NCBI Taxonomy" id="2138241"/>
    <lineage>
        <taxon>Eukaryota</taxon>
        <taxon>Metazoa</taxon>
        <taxon>Ecdysozoa</taxon>
        <taxon>Nematoda</taxon>
        <taxon>Chromadorea</taxon>
        <taxon>Rhabditida</taxon>
        <taxon>Rhabditina</taxon>
        <taxon>Rhabditomorpha</taxon>
        <taxon>Rhabditoidea</taxon>
        <taxon>Rhabditidae</taxon>
        <taxon>Mesorhabditinae</taxon>
        <taxon>Mesorhabditis</taxon>
    </lineage>
</organism>
<dbReference type="WBParaSite" id="MBELARI_LOCUS728">
    <property type="protein sequence ID" value="MBELARI_LOCUS728"/>
    <property type="gene ID" value="MBELARI_LOCUS728"/>
</dbReference>
<evidence type="ECO:0000256" key="2">
    <source>
        <dbReference type="SAM" id="MobiDB-lite"/>
    </source>
</evidence>
<keyword evidence="3" id="KW-1185">Reference proteome</keyword>
<protein>
    <recommendedName>
        <fullName evidence="6">Protein FAM98A</fullName>
    </recommendedName>
</protein>
<dbReference type="GO" id="GO:0072669">
    <property type="term" value="C:tRNA-splicing ligase complex"/>
    <property type="evidence" value="ECO:0007669"/>
    <property type="project" value="TreeGrafter"/>
</dbReference>
<feature type="compositionally biased region" description="Gly residues" evidence="2">
    <location>
        <begin position="324"/>
        <end position="354"/>
    </location>
</feature>
<evidence type="ECO:0000313" key="3">
    <source>
        <dbReference type="Proteomes" id="UP000887575"/>
    </source>
</evidence>
<proteinExistence type="inferred from homology"/>
<evidence type="ECO:0000313" key="5">
    <source>
        <dbReference type="WBParaSite" id="MBELARI_LOCUS728"/>
    </source>
</evidence>
<evidence type="ECO:0000256" key="1">
    <source>
        <dbReference type="ARBA" id="ARBA00007218"/>
    </source>
</evidence>
<comment type="similarity">
    <text evidence="1">Belongs to the FAM98 family.</text>
</comment>
<dbReference type="Proteomes" id="UP000887575">
    <property type="component" value="Unassembled WGS sequence"/>
</dbReference>
<accession>A0AAF3JAX1</accession>
<reference evidence="4 5" key="1">
    <citation type="submission" date="2024-02" db="UniProtKB">
        <authorList>
            <consortium name="WormBaseParasite"/>
        </authorList>
    </citation>
    <scope>IDENTIFICATION</scope>
</reference>
<dbReference type="PANTHER" id="PTHR31353">
    <property type="entry name" value="FAM98"/>
    <property type="match status" value="1"/>
</dbReference>
<sequence>MSSMEVDKSTTFSCHNLKGIQDILGYDNFAPIIEQGLGTLDFFKLLHTLCTEIKVLDELQESPSAIQSLDEAKAFLYELSAFLTELDCGISDLLSGSLEERFSSTTRRYALIDFLINELKVARVLADEKLKAPVKVIDTALAQDLDRAIQTLKMPAPKIGDERDIVAKIMVEANKRCQVLKNPPRPLFTEKMDDLKWAAVDRLCHQMSADVRARNLLLLKRIDVTVNSFLWADKVRKREKEILDLYAEKRKDMAKVFPPDVISLLACSNNHLLIERASCSRLRQHTKSKVQPVANAEAPKDRGGRTNEVAAPSRETFLSQQLGRGDGGRGQWHGGRGGHGGHGGHGGRGHGGGNQNYQQSGGSHHSVEDQARNEYQQRRDHYGGQDRRGGNRGGSGGGYQRGRGGGRGYMGNY</sequence>
<evidence type="ECO:0008006" key="6">
    <source>
        <dbReference type="Google" id="ProtNLM"/>
    </source>
</evidence>
<feature type="region of interest" description="Disordered" evidence="2">
    <location>
        <begin position="283"/>
        <end position="413"/>
    </location>
</feature>
<dbReference type="AlphaFoldDB" id="A0AAF3JAX1"/>
<name>A0AAF3JAX1_9BILA</name>